<comment type="subcellular location">
    <subcellularLocation>
        <location evidence="8">Cytoplasm</location>
    </subcellularLocation>
</comment>
<dbReference type="PANTHER" id="PTHR11963:SF23">
    <property type="entry name" value="CYTOSOL AMINOPEPTIDASE"/>
    <property type="match status" value="1"/>
</dbReference>
<dbReference type="EMBL" id="CP022115">
    <property type="protein sequence ID" value="ASJ24502.1"/>
    <property type="molecule type" value="Genomic_DNA"/>
</dbReference>
<feature type="binding site" evidence="8">
    <location>
        <position position="292"/>
    </location>
    <ligand>
        <name>Mn(2+)</name>
        <dbReference type="ChEBI" id="CHEBI:29035"/>
        <label>2</label>
    </ligand>
</feature>
<dbReference type="GO" id="GO:0030145">
    <property type="term" value="F:manganese ion binding"/>
    <property type="evidence" value="ECO:0007669"/>
    <property type="project" value="UniProtKB-UniRule"/>
</dbReference>
<dbReference type="Proteomes" id="UP000197424">
    <property type="component" value="Chromosome"/>
</dbReference>
<dbReference type="PROSITE" id="PS00631">
    <property type="entry name" value="CYTOSOL_AP"/>
    <property type="match status" value="1"/>
</dbReference>
<evidence type="ECO:0000256" key="4">
    <source>
        <dbReference type="ARBA" id="ARBA00022438"/>
    </source>
</evidence>
<evidence type="ECO:0000256" key="6">
    <source>
        <dbReference type="ARBA" id="ARBA00022801"/>
    </source>
</evidence>
<feature type="binding site" evidence="8">
    <location>
        <position position="353"/>
    </location>
    <ligand>
        <name>Mn(2+)</name>
        <dbReference type="ChEBI" id="CHEBI:29035"/>
        <label>2</label>
    </ligand>
</feature>
<feature type="domain" description="Cytosol aminopeptidase" evidence="10">
    <location>
        <begin position="349"/>
        <end position="356"/>
    </location>
</feature>
<feature type="active site" evidence="8">
    <location>
        <position position="355"/>
    </location>
</feature>
<keyword evidence="4 8" id="KW-0031">Aminopeptidase</keyword>
<feature type="binding site" evidence="8">
    <location>
        <position position="269"/>
    </location>
    <ligand>
        <name>Mn(2+)</name>
        <dbReference type="ChEBI" id="CHEBI:29035"/>
        <label>2</label>
    </ligand>
</feature>
<evidence type="ECO:0000256" key="3">
    <source>
        <dbReference type="ARBA" id="ARBA00009528"/>
    </source>
</evidence>
<feature type="binding site" evidence="8">
    <location>
        <position position="353"/>
    </location>
    <ligand>
        <name>Mn(2+)</name>
        <dbReference type="ChEBI" id="CHEBI:29035"/>
        <label>1</label>
    </ligand>
</feature>
<dbReference type="EC" id="3.4.11.1" evidence="8"/>
<accession>A0A248LIM4</accession>
<comment type="catalytic activity">
    <reaction evidence="2 8">
        <text>Release of an N-terminal amino acid, preferentially leucine, but not glutamic or aspartic acids.</text>
        <dbReference type="EC" id="3.4.11.10"/>
    </reaction>
</comment>
<evidence type="ECO:0000256" key="2">
    <source>
        <dbReference type="ARBA" id="ARBA00000967"/>
    </source>
</evidence>
<reference evidence="12" key="1">
    <citation type="submission" date="2017-06" db="EMBL/GenBank/DDBJ databases">
        <title>Whole genome sequence of Laribacter hongkongensis LHGZ1.</title>
        <authorList>
            <person name="Chen D."/>
            <person name="Wu H."/>
            <person name="Chen J."/>
        </authorList>
    </citation>
    <scope>NUCLEOTIDE SEQUENCE [LARGE SCALE GENOMIC DNA]</scope>
    <source>
        <strain evidence="12">LHGZ1</strain>
    </source>
</reference>
<dbReference type="Gene3D" id="3.40.220.10">
    <property type="entry name" value="Leucine Aminopeptidase, subunit E, domain 1"/>
    <property type="match status" value="1"/>
</dbReference>
<dbReference type="PANTHER" id="PTHR11963">
    <property type="entry name" value="LEUCINE AMINOPEPTIDASE-RELATED"/>
    <property type="match status" value="1"/>
</dbReference>
<feature type="binding site" evidence="8">
    <location>
        <position position="351"/>
    </location>
    <ligand>
        <name>Mn(2+)</name>
        <dbReference type="ChEBI" id="CHEBI:29035"/>
        <label>1</label>
    </ligand>
</feature>
<comment type="function">
    <text evidence="8">Presumably involved in the processing and regular turnover of intracellular proteins. Catalyzes the removal of unsubstituted N-terminal amino acids from various peptides.</text>
</comment>
<dbReference type="RefSeq" id="WP_088860777.1">
    <property type="nucleotide sequence ID" value="NZ_CP022115.1"/>
</dbReference>
<dbReference type="CDD" id="cd00433">
    <property type="entry name" value="Peptidase_M17"/>
    <property type="match status" value="1"/>
</dbReference>
<dbReference type="GO" id="GO:0005737">
    <property type="term" value="C:cytoplasm"/>
    <property type="evidence" value="ECO:0007669"/>
    <property type="project" value="UniProtKB-SubCell"/>
</dbReference>
<protein>
    <recommendedName>
        <fullName evidence="8">Probable cytosol aminopeptidase</fullName>
        <ecNumber evidence="8">3.4.11.1</ecNumber>
    </recommendedName>
    <alternativeName>
        <fullName evidence="8">Leucine aminopeptidase</fullName>
        <shortName evidence="8">LAP</shortName>
        <ecNumber evidence="8">3.4.11.10</ecNumber>
    </alternativeName>
    <alternativeName>
        <fullName evidence="8">Leucyl aminopeptidase</fullName>
    </alternativeName>
</protein>
<dbReference type="PRINTS" id="PR00481">
    <property type="entry name" value="LAMNOPPTDASE"/>
</dbReference>
<name>A0A248LIM4_9NEIS</name>
<dbReference type="HAMAP" id="MF_00181">
    <property type="entry name" value="Cytosol_peptidase_M17"/>
    <property type="match status" value="1"/>
</dbReference>
<organism evidence="11 12">
    <name type="scientific">Laribacter hongkongensis</name>
    <dbReference type="NCBI Taxonomy" id="168471"/>
    <lineage>
        <taxon>Bacteria</taxon>
        <taxon>Pseudomonadati</taxon>
        <taxon>Pseudomonadota</taxon>
        <taxon>Betaproteobacteria</taxon>
        <taxon>Neisseriales</taxon>
        <taxon>Aquaspirillaceae</taxon>
        <taxon>Laribacter</taxon>
    </lineage>
</organism>
<dbReference type="NCBIfam" id="NF002074">
    <property type="entry name" value="PRK00913.1-4"/>
    <property type="match status" value="1"/>
</dbReference>
<evidence type="ECO:0000313" key="11">
    <source>
        <dbReference type="EMBL" id="ASJ24502.1"/>
    </source>
</evidence>
<dbReference type="AlphaFoldDB" id="A0A248LIM4"/>
<proteinExistence type="inferred from homology"/>
<evidence type="ECO:0000259" key="10">
    <source>
        <dbReference type="PROSITE" id="PS00631"/>
    </source>
</evidence>
<dbReference type="Pfam" id="PF02789">
    <property type="entry name" value="Peptidase_M17_N"/>
    <property type="match status" value="1"/>
</dbReference>
<dbReference type="EC" id="3.4.11.10" evidence="8"/>
<dbReference type="InterPro" id="IPR023042">
    <property type="entry name" value="Peptidase_M17_leu_NH2_pept"/>
</dbReference>
<keyword evidence="5 8" id="KW-0645">Protease</keyword>
<dbReference type="SUPFAM" id="SSF53187">
    <property type="entry name" value="Zn-dependent exopeptidases"/>
    <property type="match status" value="1"/>
</dbReference>
<sequence>MEFSIKSGSPEKQRVACVIVGIYEGRKLTLAADLLDRISDGFLSDVLKRGDMDGKLGSTLVLHSVPHTLCDRVMLVGLGREREFKEKEYREAIRSSVRALAQTAAVEAVSYITELTLKKHDVEWMIEQAAVVALDTLYKFERFKTKKADEAPSRELRKLTLSVPRRSDLAEGERGLALGLAIADGVKLAKDLGNLPGNVCTPEHLATTAREQAAAVGAECEVLDQAAIAEIGMGAFLAVAKGSDEAPRFIVLRHRGGTAGSKPVVLVGKGITFDSGGISLKPGEAMDEMKYDMMGAATVLGAFVAAVKMKLALDVVALIPTCENMPSGRAVKPGDIVTSLSGKTIEILNTDAEGRLILCDALTYAERLEPQAVVDVATLTGACIIALGHVATGLFANQDGLARELLAAGDEVGDRAWHMPLWDDYQEQLKSPFADLANIGGRPAGSVTAACFLSRFTKTYDWAHLDIAGTAWKSGKDKGATGRPVPLLAQFLRDRADLATGKVVRRGRPRQELADQPPVAEDDAG</sequence>
<evidence type="ECO:0000313" key="12">
    <source>
        <dbReference type="Proteomes" id="UP000197424"/>
    </source>
</evidence>
<dbReference type="Pfam" id="PF00883">
    <property type="entry name" value="Peptidase_M17"/>
    <property type="match status" value="1"/>
</dbReference>
<dbReference type="InterPro" id="IPR011356">
    <property type="entry name" value="Leucine_aapep/pepB"/>
</dbReference>
<dbReference type="SUPFAM" id="SSF52949">
    <property type="entry name" value="Macro domain-like"/>
    <property type="match status" value="1"/>
</dbReference>
<dbReference type="NCBIfam" id="NF002077">
    <property type="entry name" value="PRK00913.2-4"/>
    <property type="match status" value="1"/>
</dbReference>
<comment type="similarity">
    <text evidence="3 8">Belongs to the peptidase M17 family.</text>
</comment>
<gene>
    <name evidence="8" type="primary">pepA</name>
    <name evidence="11" type="ORF">LHGZ1_1671</name>
</gene>
<keyword evidence="7 8" id="KW-0464">Manganese</keyword>
<comment type="catalytic activity">
    <reaction evidence="1 8">
        <text>Release of an N-terminal amino acid, Xaa-|-Yaa-, in which Xaa is preferably Leu, but may be other amino acids including Pro although not Arg or Lys, and Yaa may be Pro. Amino acid amides and methyl esters are also readily hydrolyzed, but rates on arylamides are exceedingly low.</text>
        <dbReference type="EC" id="3.4.11.1"/>
    </reaction>
</comment>
<dbReference type="Gene3D" id="3.40.630.10">
    <property type="entry name" value="Zn peptidases"/>
    <property type="match status" value="1"/>
</dbReference>
<dbReference type="InterPro" id="IPR000819">
    <property type="entry name" value="Peptidase_M17_C"/>
</dbReference>
<dbReference type="GO" id="GO:0070006">
    <property type="term" value="F:metalloaminopeptidase activity"/>
    <property type="evidence" value="ECO:0007669"/>
    <property type="project" value="InterPro"/>
</dbReference>
<keyword evidence="8" id="KW-0479">Metal-binding</keyword>
<dbReference type="GO" id="GO:0006508">
    <property type="term" value="P:proteolysis"/>
    <property type="evidence" value="ECO:0007669"/>
    <property type="project" value="UniProtKB-KW"/>
</dbReference>
<feature type="binding site" evidence="8">
    <location>
        <position position="274"/>
    </location>
    <ligand>
        <name>Mn(2+)</name>
        <dbReference type="ChEBI" id="CHEBI:29035"/>
        <label>2</label>
    </ligand>
</feature>
<dbReference type="OrthoDB" id="9809354at2"/>
<comment type="cofactor">
    <cofactor evidence="8">
        <name>Mn(2+)</name>
        <dbReference type="ChEBI" id="CHEBI:29035"/>
    </cofactor>
    <text evidence="8">Binds 2 manganese ions per subunit.</text>
</comment>
<evidence type="ECO:0000256" key="5">
    <source>
        <dbReference type="ARBA" id="ARBA00022670"/>
    </source>
</evidence>
<dbReference type="InterPro" id="IPR043472">
    <property type="entry name" value="Macro_dom-like"/>
</dbReference>
<keyword evidence="8" id="KW-0963">Cytoplasm</keyword>
<evidence type="ECO:0000256" key="8">
    <source>
        <dbReference type="HAMAP-Rule" id="MF_00181"/>
    </source>
</evidence>
<keyword evidence="6 8" id="KW-0378">Hydrolase</keyword>
<dbReference type="NCBIfam" id="NF002073">
    <property type="entry name" value="PRK00913.1-2"/>
    <property type="match status" value="1"/>
</dbReference>
<evidence type="ECO:0000256" key="7">
    <source>
        <dbReference type="ARBA" id="ARBA00023211"/>
    </source>
</evidence>
<evidence type="ECO:0000256" key="1">
    <source>
        <dbReference type="ARBA" id="ARBA00000135"/>
    </source>
</evidence>
<evidence type="ECO:0000256" key="9">
    <source>
        <dbReference type="SAM" id="MobiDB-lite"/>
    </source>
</evidence>
<feature type="binding site" evidence="8">
    <location>
        <position position="274"/>
    </location>
    <ligand>
        <name>Mn(2+)</name>
        <dbReference type="ChEBI" id="CHEBI:29035"/>
        <label>1</label>
    </ligand>
</feature>
<feature type="region of interest" description="Disordered" evidence="9">
    <location>
        <begin position="503"/>
        <end position="525"/>
    </location>
</feature>
<dbReference type="InterPro" id="IPR008283">
    <property type="entry name" value="Peptidase_M17_N"/>
</dbReference>
<feature type="active site" evidence="8">
    <location>
        <position position="281"/>
    </location>
</feature>